<dbReference type="EMBL" id="JBHSPA010000031">
    <property type="protein sequence ID" value="MFC5827660.1"/>
    <property type="molecule type" value="Genomic_DNA"/>
</dbReference>
<gene>
    <name evidence="6" type="ORF">ACFPZ3_27695</name>
</gene>
<dbReference type="PROSITE" id="PS50977">
    <property type="entry name" value="HTH_TETR_2"/>
    <property type="match status" value="1"/>
</dbReference>
<keyword evidence="3" id="KW-0804">Transcription</keyword>
<dbReference type="Pfam" id="PF16859">
    <property type="entry name" value="TetR_C_11"/>
    <property type="match status" value="1"/>
</dbReference>
<evidence type="ECO:0000259" key="5">
    <source>
        <dbReference type="PROSITE" id="PS50977"/>
    </source>
</evidence>
<dbReference type="InterPro" id="IPR036271">
    <property type="entry name" value="Tet_transcr_reg_TetR-rel_C_sf"/>
</dbReference>
<dbReference type="InterPro" id="IPR050109">
    <property type="entry name" value="HTH-type_TetR-like_transc_reg"/>
</dbReference>
<dbReference type="InterPro" id="IPR011075">
    <property type="entry name" value="TetR_C"/>
</dbReference>
<dbReference type="Gene3D" id="1.10.357.10">
    <property type="entry name" value="Tetracycline Repressor, domain 2"/>
    <property type="match status" value="1"/>
</dbReference>
<protein>
    <submittedName>
        <fullName evidence="6">TetR/AcrR family transcriptional regulator</fullName>
    </submittedName>
</protein>
<dbReference type="PANTHER" id="PTHR30055:SF148">
    <property type="entry name" value="TETR-FAMILY TRANSCRIPTIONAL REGULATOR"/>
    <property type="match status" value="1"/>
</dbReference>
<dbReference type="PANTHER" id="PTHR30055">
    <property type="entry name" value="HTH-TYPE TRANSCRIPTIONAL REGULATOR RUTR"/>
    <property type="match status" value="1"/>
</dbReference>
<evidence type="ECO:0000256" key="4">
    <source>
        <dbReference type="PROSITE-ProRule" id="PRU00335"/>
    </source>
</evidence>
<organism evidence="6 7">
    <name type="scientific">Nonomuraea insulae</name>
    <dbReference type="NCBI Taxonomy" id="1616787"/>
    <lineage>
        <taxon>Bacteria</taxon>
        <taxon>Bacillati</taxon>
        <taxon>Actinomycetota</taxon>
        <taxon>Actinomycetes</taxon>
        <taxon>Streptosporangiales</taxon>
        <taxon>Streptosporangiaceae</taxon>
        <taxon>Nonomuraea</taxon>
    </lineage>
</organism>
<proteinExistence type="predicted"/>
<dbReference type="InterPro" id="IPR009057">
    <property type="entry name" value="Homeodomain-like_sf"/>
</dbReference>
<feature type="domain" description="HTH tetR-type" evidence="5">
    <location>
        <begin position="17"/>
        <end position="77"/>
    </location>
</feature>
<dbReference type="PRINTS" id="PR00455">
    <property type="entry name" value="HTHTETR"/>
</dbReference>
<dbReference type="SUPFAM" id="SSF48498">
    <property type="entry name" value="Tetracyclin repressor-like, C-terminal domain"/>
    <property type="match status" value="1"/>
</dbReference>
<feature type="DNA-binding region" description="H-T-H motif" evidence="4">
    <location>
        <begin position="40"/>
        <end position="59"/>
    </location>
</feature>
<evidence type="ECO:0000256" key="3">
    <source>
        <dbReference type="ARBA" id="ARBA00023163"/>
    </source>
</evidence>
<dbReference type="RefSeq" id="WP_379517163.1">
    <property type="nucleotide sequence ID" value="NZ_JBHSPA010000031.1"/>
</dbReference>
<keyword evidence="7" id="KW-1185">Reference proteome</keyword>
<comment type="caution">
    <text evidence="6">The sequence shown here is derived from an EMBL/GenBank/DDBJ whole genome shotgun (WGS) entry which is preliminary data.</text>
</comment>
<sequence length="204" mass="22344">MPDQPAPRPPDPQRRNQKSRRAILDTALDLCAEHGYGPVTVEAIAARAGVSKKTIYRWWPSKGAVVLEALDDAATPAADFPDTGDIRADLVTQMEGLLRGLFADPRVGRALTGLIADTQHAPDLARDLDQMLIQPRAEQARTRLAKARTDGGIRADADLDLSLELLYGPVYYRLLLHQGDLHSSAEIRELVDHVLRALAPHAPE</sequence>
<name>A0ABW1CPM4_9ACTN</name>
<keyword evidence="2 4" id="KW-0238">DNA-binding</keyword>
<dbReference type="Gene3D" id="1.10.10.60">
    <property type="entry name" value="Homeodomain-like"/>
    <property type="match status" value="1"/>
</dbReference>
<reference evidence="7" key="1">
    <citation type="journal article" date="2019" name="Int. J. Syst. Evol. Microbiol.">
        <title>The Global Catalogue of Microorganisms (GCM) 10K type strain sequencing project: providing services to taxonomists for standard genome sequencing and annotation.</title>
        <authorList>
            <consortium name="The Broad Institute Genomics Platform"/>
            <consortium name="The Broad Institute Genome Sequencing Center for Infectious Disease"/>
            <person name="Wu L."/>
            <person name="Ma J."/>
        </authorList>
    </citation>
    <scope>NUCLEOTIDE SEQUENCE [LARGE SCALE GENOMIC DNA]</scope>
    <source>
        <strain evidence="7">CCUG 53903</strain>
    </source>
</reference>
<accession>A0ABW1CPM4</accession>
<dbReference type="Pfam" id="PF00440">
    <property type="entry name" value="TetR_N"/>
    <property type="match status" value="1"/>
</dbReference>
<evidence type="ECO:0000256" key="2">
    <source>
        <dbReference type="ARBA" id="ARBA00023125"/>
    </source>
</evidence>
<dbReference type="InterPro" id="IPR001647">
    <property type="entry name" value="HTH_TetR"/>
</dbReference>
<keyword evidence="1" id="KW-0805">Transcription regulation</keyword>
<evidence type="ECO:0000313" key="7">
    <source>
        <dbReference type="Proteomes" id="UP001596058"/>
    </source>
</evidence>
<dbReference type="SUPFAM" id="SSF46689">
    <property type="entry name" value="Homeodomain-like"/>
    <property type="match status" value="1"/>
</dbReference>
<evidence type="ECO:0000256" key="1">
    <source>
        <dbReference type="ARBA" id="ARBA00023015"/>
    </source>
</evidence>
<evidence type="ECO:0000313" key="6">
    <source>
        <dbReference type="EMBL" id="MFC5827660.1"/>
    </source>
</evidence>
<dbReference type="Proteomes" id="UP001596058">
    <property type="component" value="Unassembled WGS sequence"/>
</dbReference>